<gene>
    <name evidence="2" type="ORF">HW564_09930</name>
</gene>
<organism evidence="2 3">
    <name type="scientific">Ruegeria pomeroyi</name>
    <dbReference type="NCBI Taxonomy" id="89184"/>
    <lineage>
        <taxon>Bacteria</taxon>
        <taxon>Pseudomonadati</taxon>
        <taxon>Pseudomonadota</taxon>
        <taxon>Alphaproteobacteria</taxon>
        <taxon>Rhodobacterales</taxon>
        <taxon>Roseobacteraceae</taxon>
        <taxon>Ruegeria</taxon>
    </lineage>
</organism>
<dbReference type="InterPro" id="IPR036365">
    <property type="entry name" value="PGBD-like_sf"/>
</dbReference>
<evidence type="ECO:0000313" key="3">
    <source>
        <dbReference type="Proteomes" id="UP000565723"/>
    </source>
</evidence>
<accession>A0A850LIB9</accession>
<feature type="transmembrane region" description="Helical" evidence="1">
    <location>
        <begin position="6"/>
        <end position="24"/>
    </location>
</feature>
<keyword evidence="1" id="KW-0812">Transmembrane</keyword>
<sequence length="641" mass="69259">MSRSAHELAVFGGTILHAILASLATNKARIIALPSAALFGLVLFLFWGSIDAAVQDRWNVTPGKFALYFANCKILSRDAADCAQTRSRIAGDFVDSKDKEQDTRFDELERQLASVIKQQEQSNDQIAQLSLRTIELAQQLALASEAGDNARVAELTESIAEVGAELELANLNAADIQTSIAALSSSLSGALRSDARVLSFEVSPEVGTLAPNLVAPDSSVASREKPFVEAFIDGPKSRGSSSHLMSPEVESYIQPNGTWTLPPSSPRSVVVTSTSAIGSGVQTEFVDADVEEIISNVFEKVGLEPRADEFSKAIPELAPLPNPEGAFAMMQGQLAPPVFEVPKAPSIVSPSPSDLAGLDVQQTISYAFERVDQDALATRLEPWVPDTFPDPSFDTARFIDRVDSPKPTQPWDKNWDFKANPRLTAETQLVLKSLGYDPGVIDGRWGPNTQAAWDKAQSELGLSTTKYPTEFVIHDLRGRIPAIDAGQVDGFIAANHSRVSRHSRPDLLGADAGYGTARDTYATQSRVGGTNSSQIASHENGIQMPNNWSSISTTTMNCTNCTDMTGTIGSYEQSDIIGTRSIEHSYEPYSYENNMVLGNSGFGQSDLIVRHQDFMNSFQSPTIDIPSFSVPSVSIPSFSMD</sequence>
<comment type="caution">
    <text evidence="2">The sequence shown here is derived from an EMBL/GenBank/DDBJ whole genome shotgun (WGS) entry which is preliminary data.</text>
</comment>
<name>A0A850LIB9_9RHOB</name>
<dbReference type="Gene3D" id="1.10.101.10">
    <property type="entry name" value="PGBD-like superfamily/PGBD"/>
    <property type="match status" value="1"/>
</dbReference>
<dbReference type="InterPro" id="IPR036366">
    <property type="entry name" value="PGBDSf"/>
</dbReference>
<proteinExistence type="predicted"/>
<dbReference type="Proteomes" id="UP000565723">
    <property type="component" value="Unassembled WGS sequence"/>
</dbReference>
<keyword evidence="1" id="KW-0472">Membrane</keyword>
<dbReference type="AlphaFoldDB" id="A0A850LIB9"/>
<dbReference type="SUPFAM" id="SSF47090">
    <property type="entry name" value="PGBD-like"/>
    <property type="match status" value="1"/>
</dbReference>
<feature type="transmembrane region" description="Helical" evidence="1">
    <location>
        <begin position="31"/>
        <end position="50"/>
    </location>
</feature>
<dbReference type="EMBL" id="JABXIY010000025">
    <property type="protein sequence ID" value="NVK97235.1"/>
    <property type="molecule type" value="Genomic_DNA"/>
</dbReference>
<reference evidence="2 3" key="1">
    <citation type="journal article" date="2020" name="Proc. Natl. Acad. Sci. U.S.A.">
        <title>Ecological drivers of bacterial community assembly in synthetic phycospheres.</title>
        <authorList>
            <person name="Fu H."/>
            <person name="Uchimiya M."/>
            <person name="Gore J."/>
            <person name="Moran M.A."/>
        </authorList>
    </citation>
    <scope>NUCLEOTIDE SEQUENCE [LARGE SCALE GENOMIC DNA]</scope>
    <source>
        <strain evidence="2">HF-Din03</strain>
    </source>
</reference>
<evidence type="ECO:0000313" key="2">
    <source>
        <dbReference type="EMBL" id="NVK97235.1"/>
    </source>
</evidence>
<keyword evidence="1" id="KW-1133">Transmembrane helix</keyword>
<protein>
    <submittedName>
        <fullName evidence="2">Peptidoglycan-binding protein</fullName>
    </submittedName>
</protein>
<evidence type="ECO:0000256" key="1">
    <source>
        <dbReference type="SAM" id="Phobius"/>
    </source>
</evidence>
<dbReference type="RefSeq" id="WP_011046863.1">
    <property type="nucleotide sequence ID" value="NZ_CP076685.1"/>
</dbReference>